<name>A0AAV4MQU5_9ARAC</name>
<dbReference type="AlphaFoldDB" id="A0AAV4MQU5"/>
<dbReference type="Proteomes" id="UP001054837">
    <property type="component" value="Unassembled WGS sequence"/>
</dbReference>
<keyword evidence="2" id="KW-1185">Reference proteome</keyword>
<sequence>MEGGFVGGKVGGVVLCLETFTPTLPKVDSSGGAFYLSMPANLVTSEIGFVRFESCAQEFSGILWITELIKLHLNTTLLMMEGGFVGGKVGGVVLCLETFTPTLPKADFSGVAFYLSMLPISLYQKLVSSDLSSVCWGVSGILWITELIKVCGGIMRVCSTGCVSFSLE</sequence>
<dbReference type="EMBL" id="BPLQ01000744">
    <property type="protein sequence ID" value="GIX74376.1"/>
    <property type="molecule type" value="Genomic_DNA"/>
</dbReference>
<gene>
    <name evidence="1" type="ORF">CDAR_482971</name>
</gene>
<evidence type="ECO:0000313" key="1">
    <source>
        <dbReference type="EMBL" id="GIX74376.1"/>
    </source>
</evidence>
<accession>A0AAV4MQU5</accession>
<organism evidence="1 2">
    <name type="scientific">Caerostris darwini</name>
    <dbReference type="NCBI Taxonomy" id="1538125"/>
    <lineage>
        <taxon>Eukaryota</taxon>
        <taxon>Metazoa</taxon>
        <taxon>Ecdysozoa</taxon>
        <taxon>Arthropoda</taxon>
        <taxon>Chelicerata</taxon>
        <taxon>Arachnida</taxon>
        <taxon>Araneae</taxon>
        <taxon>Araneomorphae</taxon>
        <taxon>Entelegynae</taxon>
        <taxon>Araneoidea</taxon>
        <taxon>Araneidae</taxon>
        <taxon>Caerostris</taxon>
    </lineage>
</organism>
<reference evidence="1 2" key="1">
    <citation type="submission" date="2021-06" db="EMBL/GenBank/DDBJ databases">
        <title>Caerostris darwini draft genome.</title>
        <authorList>
            <person name="Kono N."/>
            <person name="Arakawa K."/>
        </authorList>
    </citation>
    <scope>NUCLEOTIDE SEQUENCE [LARGE SCALE GENOMIC DNA]</scope>
</reference>
<proteinExistence type="predicted"/>
<evidence type="ECO:0000313" key="2">
    <source>
        <dbReference type="Proteomes" id="UP001054837"/>
    </source>
</evidence>
<protein>
    <submittedName>
        <fullName evidence="1">Uncharacterized protein</fullName>
    </submittedName>
</protein>
<comment type="caution">
    <text evidence="1">The sequence shown here is derived from an EMBL/GenBank/DDBJ whole genome shotgun (WGS) entry which is preliminary data.</text>
</comment>